<dbReference type="InterPro" id="IPR018980">
    <property type="entry name" value="FERM_PH-like_C"/>
</dbReference>
<dbReference type="SUPFAM" id="SSF47031">
    <property type="entry name" value="Second domain of FERM"/>
    <property type="match status" value="1"/>
</dbReference>
<dbReference type="FunFam" id="1.20.80.10:FF:000002">
    <property type="entry name" value="radixin isoform X1"/>
    <property type="match status" value="1"/>
</dbReference>
<dbReference type="GeneID" id="100900303"/>
<dbReference type="InterPro" id="IPR000299">
    <property type="entry name" value="FERM_domain"/>
</dbReference>
<dbReference type="InterPro" id="IPR011174">
    <property type="entry name" value="ERM"/>
</dbReference>
<keyword evidence="7" id="KW-0472">Membrane</keyword>
<dbReference type="Pfam" id="PF09380">
    <property type="entry name" value="FERM_C"/>
    <property type="match status" value="1"/>
</dbReference>
<dbReference type="RefSeq" id="XP_003741877.1">
    <property type="nucleotide sequence ID" value="XM_003741829.1"/>
</dbReference>
<protein>
    <recommendedName>
        <fullName evidence="4">Moesin/ezrin/radixin homolog 1</fullName>
    </recommendedName>
</protein>
<evidence type="ECO:0000256" key="9">
    <source>
        <dbReference type="PIRSR" id="PIRSR002305-1"/>
    </source>
</evidence>
<reference evidence="14" key="1">
    <citation type="submission" date="2025-08" db="UniProtKB">
        <authorList>
            <consortium name="RefSeq"/>
        </authorList>
    </citation>
    <scope>IDENTIFICATION</scope>
</reference>
<dbReference type="InterPro" id="IPR011993">
    <property type="entry name" value="PH-like_dom_sf"/>
</dbReference>
<dbReference type="Gene3D" id="3.10.20.90">
    <property type="entry name" value="Phosphatidylinositol 3-kinase Catalytic Subunit, Chain A, domain 1"/>
    <property type="match status" value="1"/>
</dbReference>
<dbReference type="SMART" id="SM00295">
    <property type="entry name" value="B41"/>
    <property type="match status" value="1"/>
</dbReference>
<evidence type="ECO:0000256" key="3">
    <source>
        <dbReference type="ARBA" id="ARBA00004536"/>
    </source>
</evidence>
<feature type="compositionally biased region" description="Low complexity" evidence="11">
    <location>
        <begin position="478"/>
        <end position="493"/>
    </location>
</feature>
<evidence type="ECO:0000256" key="2">
    <source>
        <dbReference type="ARBA" id="ARBA00004202"/>
    </source>
</evidence>
<dbReference type="InterPro" id="IPR019748">
    <property type="entry name" value="FERM_central"/>
</dbReference>
<dbReference type="CDD" id="cd14473">
    <property type="entry name" value="FERM_B-lobe"/>
    <property type="match status" value="1"/>
</dbReference>
<dbReference type="GO" id="GO:0048731">
    <property type="term" value="P:system development"/>
    <property type="evidence" value="ECO:0007669"/>
    <property type="project" value="UniProtKB-ARBA"/>
</dbReference>
<dbReference type="InterPro" id="IPR019749">
    <property type="entry name" value="Band_41_domain"/>
</dbReference>
<feature type="compositionally biased region" description="Polar residues" evidence="11">
    <location>
        <begin position="459"/>
        <end position="477"/>
    </location>
</feature>
<dbReference type="InterPro" id="IPR011259">
    <property type="entry name" value="ERM_C_dom"/>
</dbReference>
<evidence type="ECO:0000313" key="14">
    <source>
        <dbReference type="RefSeq" id="XP_003741877.1"/>
    </source>
</evidence>
<dbReference type="SUPFAM" id="SSF50729">
    <property type="entry name" value="PH domain-like"/>
    <property type="match status" value="1"/>
</dbReference>
<organism evidence="13 14">
    <name type="scientific">Galendromus occidentalis</name>
    <name type="common">western predatory mite</name>
    <dbReference type="NCBI Taxonomy" id="34638"/>
    <lineage>
        <taxon>Eukaryota</taxon>
        <taxon>Metazoa</taxon>
        <taxon>Ecdysozoa</taxon>
        <taxon>Arthropoda</taxon>
        <taxon>Chelicerata</taxon>
        <taxon>Arachnida</taxon>
        <taxon>Acari</taxon>
        <taxon>Parasitiformes</taxon>
        <taxon>Mesostigmata</taxon>
        <taxon>Gamasina</taxon>
        <taxon>Phytoseioidea</taxon>
        <taxon>Phytoseiidae</taxon>
        <taxon>Typhlodrominae</taxon>
        <taxon>Galendromus</taxon>
    </lineage>
</organism>
<dbReference type="SMART" id="SM01196">
    <property type="entry name" value="FERM_C"/>
    <property type="match status" value="1"/>
</dbReference>
<dbReference type="InterPro" id="IPR041789">
    <property type="entry name" value="ERM_FERM_C"/>
</dbReference>
<dbReference type="InterPro" id="IPR008954">
    <property type="entry name" value="Moesin_tail_sf"/>
</dbReference>
<gene>
    <name evidence="14" type="primary">LOC100900303</name>
</gene>
<evidence type="ECO:0000256" key="5">
    <source>
        <dbReference type="ARBA" id="ARBA00022475"/>
    </source>
</evidence>
<dbReference type="Gene3D" id="1.20.80.10">
    <property type="match status" value="1"/>
</dbReference>
<dbReference type="GO" id="GO:0005912">
    <property type="term" value="C:adherens junction"/>
    <property type="evidence" value="ECO:0007669"/>
    <property type="project" value="UniProtKB-SubCell"/>
</dbReference>
<proteinExistence type="predicted"/>
<feature type="region of interest" description="Disordered" evidence="11">
    <location>
        <begin position="459"/>
        <end position="493"/>
    </location>
</feature>
<dbReference type="PRINTS" id="PR00935">
    <property type="entry name" value="BAND41"/>
</dbReference>
<evidence type="ECO:0000256" key="7">
    <source>
        <dbReference type="ARBA" id="ARBA00023136"/>
    </source>
</evidence>
<dbReference type="Gene3D" id="2.30.29.30">
    <property type="entry name" value="Pleckstrin-homology domain (PH domain)/Phosphotyrosine-binding domain (PTB)"/>
    <property type="match status" value="1"/>
</dbReference>
<dbReference type="KEGG" id="goe:100900303"/>
<dbReference type="GO" id="GO:0003779">
    <property type="term" value="F:actin binding"/>
    <property type="evidence" value="ECO:0007669"/>
    <property type="project" value="InterPro"/>
</dbReference>
<comment type="subcellular location">
    <subcellularLocation>
        <location evidence="3">Cell junction</location>
        <location evidence="3">Adherens junction</location>
    </subcellularLocation>
    <subcellularLocation>
        <location evidence="2">Cell membrane</location>
        <topology evidence="2">Peripheral membrane protein</topology>
    </subcellularLocation>
    <subcellularLocation>
        <location evidence="1">Cell projection</location>
        <location evidence="1">Microvillus</location>
    </subcellularLocation>
    <subcellularLocation>
        <location evidence="8">Cell projection</location>
        <location evidence="8">Rhabdomere</location>
    </subcellularLocation>
</comment>
<dbReference type="Pfam" id="PF00769">
    <property type="entry name" value="ERM_C"/>
    <property type="match status" value="1"/>
</dbReference>
<keyword evidence="13" id="KW-1185">Reference proteome</keyword>
<evidence type="ECO:0000256" key="6">
    <source>
        <dbReference type="ARBA" id="ARBA00022949"/>
    </source>
</evidence>
<dbReference type="Gene3D" id="6.10.360.10">
    <property type="match status" value="1"/>
</dbReference>
<evidence type="ECO:0000256" key="4">
    <source>
        <dbReference type="ARBA" id="ARBA00022025"/>
    </source>
</evidence>
<sequence>MPLSLLGKKSAKMQGVRVSTMDAELEFELEQKATGRDLFELVCRTIGLREIWYFGLQFVDAKGFPTWLKLDKRVDKQDCKKPLSFLFLVKFYPEDVCDELIQEVTQHLFFLQVKQAILQQDIYCPPEASVLLASYAVQAKYGDYDESTYTPGMLANDDLLPQRVIDQYQMTLEMWEERIKVWYADHKGMTRNEAEMEYLKIAQDLDMYGVSYFKICNRKDTDLWLGVSAVGLKIYDKDNKLTPMITFPWSEIRNISFDDRKFNIKPADKSSPNFLFYSSKIRLNKLILDLCMGNHELYMRRRKPDSMEVQQMKAAAKDSKMRRQYERNLLEREKKLREEAERERVELHQRLLISQEEARVAHEALQRSEQTADLLAAKSRIAEEESLLLQRKAEEAEQLKLQFEREMAKFETKAREAKEAEIIAQQLSEEKIEEMNMLRKELSRLRALQASSAQVSTNNITCVSSPSSNVSAGNNKQSGNTNSSVGGSSITNINNNSSNMNNFNSVSVNGSVTPVSSDLEDSSVITQLAEQLEREKSSYMAKTSSVQKQLIQLKNDILVLKKLETTTPMDQIYEQKQASGVDRHATYRKTTQGATKSRVAFFEQL</sequence>
<dbReference type="SUPFAM" id="SSF54236">
    <property type="entry name" value="Ubiquitin-like"/>
    <property type="match status" value="1"/>
</dbReference>
<dbReference type="GO" id="GO:0009887">
    <property type="term" value="P:animal organ morphogenesis"/>
    <property type="evidence" value="ECO:0007669"/>
    <property type="project" value="UniProtKB-ARBA"/>
</dbReference>
<dbReference type="FunFam" id="3.10.20.90:FF:000013">
    <property type="entry name" value="radixin isoform X1"/>
    <property type="match status" value="1"/>
</dbReference>
<dbReference type="PRINTS" id="PR00661">
    <property type="entry name" value="ERMFAMILY"/>
</dbReference>
<dbReference type="PROSITE" id="PS00661">
    <property type="entry name" value="FERM_2"/>
    <property type="match status" value="1"/>
</dbReference>
<dbReference type="InterPro" id="IPR029071">
    <property type="entry name" value="Ubiquitin-like_domsf"/>
</dbReference>
<dbReference type="AlphaFoldDB" id="A0AAJ6QRR1"/>
<dbReference type="InterPro" id="IPR019747">
    <property type="entry name" value="FERM_CS"/>
</dbReference>
<dbReference type="Gene3D" id="1.20.5.450">
    <property type="match status" value="1"/>
</dbReference>
<evidence type="ECO:0000313" key="13">
    <source>
        <dbReference type="Proteomes" id="UP000694867"/>
    </source>
</evidence>
<dbReference type="PANTHER" id="PTHR23281">
    <property type="entry name" value="MERLIN/MOESIN/EZRIN/RADIXIN"/>
    <property type="match status" value="1"/>
</dbReference>
<dbReference type="InterPro" id="IPR018979">
    <property type="entry name" value="FERM_N"/>
</dbReference>
<feature type="coiled-coil region" evidence="10">
    <location>
        <begin position="322"/>
        <end position="448"/>
    </location>
</feature>
<evidence type="ECO:0000259" key="12">
    <source>
        <dbReference type="PROSITE" id="PS50057"/>
    </source>
</evidence>
<dbReference type="Pfam" id="PF09379">
    <property type="entry name" value="FERM_N"/>
    <property type="match status" value="1"/>
</dbReference>
<dbReference type="PIRSF" id="PIRSF002305">
    <property type="entry name" value="ERM"/>
    <property type="match status" value="1"/>
</dbReference>
<dbReference type="GO" id="GO:0005886">
    <property type="term" value="C:plasma membrane"/>
    <property type="evidence" value="ECO:0007669"/>
    <property type="project" value="UniProtKB-SubCell"/>
</dbReference>
<evidence type="ECO:0000256" key="10">
    <source>
        <dbReference type="SAM" id="Coils"/>
    </source>
</evidence>
<keyword evidence="5" id="KW-1003">Cell membrane</keyword>
<dbReference type="GO" id="GO:0005902">
    <property type="term" value="C:microvillus"/>
    <property type="evidence" value="ECO:0007669"/>
    <property type="project" value="UniProtKB-SubCell"/>
</dbReference>
<dbReference type="Proteomes" id="UP000694867">
    <property type="component" value="Unplaced"/>
</dbReference>
<evidence type="ECO:0000256" key="11">
    <source>
        <dbReference type="SAM" id="MobiDB-lite"/>
    </source>
</evidence>
<feature type="domain" description="FERM" evidence="12">
    <location>
        <begin position="14"/>
        <end position="302"/>
    </location>
</feature>
<dbReference type="CTD" id="32979"/>
<evidence type="ECO:0000256" key="8">
    <source>
        <dbReference type="ARBA" id="ARBA00043944"/>
    </source>
</evidence>
<dbReference type="InterPro" id="IPR014352">
    <property type="entry name" value="FERM/acyl-CoA-bd_prot_sf"/>
</dbReference>
<evidence type="ECO:0000256" key="1">
    <source>
        <dbReference type="ARBA" id="ARBA00004105"/>
    </source>
</evidence>
<feature type="binding site" evidence="9">
    <location>
        <position position="285"/>
    </location>
    <ligand>
        <name>a 1,2-diacyl-sn-glycero-3-phospho-(1D-myo-inositol)</name>
        <dbReference type="ChEBI" id="CHEBI:57880"/>
    </ligand>
</feature>
<dbReference type="SUPFAM" id="SSF48678">
    <property type="entry name" value="Moesin tail domain"/>
    <property type="match status" value="1"/>
</dbReference>
<dbReference type="PROSITE" id="PS50057">
    <property type="entry name" value="FERM_3"/>
    <property type="match status" value="1"/>
</dbReference>
<accession>A0AAJ6QRR1</accession>
<name>A0AAJ6QRR1_9ACAR</name>
<dbReference type="Pfam" id="PF00373">
    <property type="entry name" value="FERM_M"/>
    <property type="match status" value="1"/>
</dbReference>
<dbReference type="InterPro" id="IPR000798">
    <property type="entry name" value="Ez/rad/moesin-like"/>
</dbReference>
<feature type="binding site" evidence="9">
    <location>
        <begin position="69"/>
        <end position="72"/>
    </location>
    <ligand>
        <name>a 1,2-diacyl-sn-glycero-3-phospho-(1D-myo-inositol)</name>
        <dbReference type="ChEBI" id="CHEBI:57880"/>
    </ligand>
</feature>
<keyword evidence="10" id="KW-0175">Coiled coil</keyword>
<dbReference type="CDD" id="cd13194">
    <property type="entry name" value="FERM_C_ERM"/>
    <property type="match status" value="1"/>
</dbReference>
<keyword evidence="6" id="KW-0965">Cell junction</keyword>
<dbReference type="InterPro" id="IPR035963">
    <property type="entry name" value="FERM_2"/>
</dbReference>